<dbReference type="KEGG" id="vg:6295395"/>
<organism evidence="3 4">
    <name type="scientific">Musca hytrovirus</name>
    <name type="common">isolate Musca domestica/United States/Boucias/-</name>
    <name type="synonym">MHV</name>
    <dbReference type="NCBI Taxonomy" id="523909"/>
    <lineage>
        <taxon>Viruses</taxon>
        <taxon>Viruses incertae sedis</taxon>
        <taxon>Naldaviricetes</taxon>
        <taxon>Lefavirales</taxon>
        <taxon>Hytrosaviridae</taxon>
        <taxon>Muscavirus</taxon>
        <taxon>Muscavirus musdomesticae</taxon>
    </lineage>
</organism>
<proteinExistence type="predicted"/>
<organismHost>
    <name type="scientific">Musca domestica</name>
    <name type="common">House fly</name>
    <dbReference type="NCBI Taxonomy" id="7370"/>
</organismHost>
<protein>
    <submittedName>
        <fullName evidence="3">Uncharacterized protein</fullName>
    </submittedName>
</protein>
<dbReference type="RefSeq" id="YP_001883365.1">
    <property type="nucleotide sequence ID" value="NC_010671.1"/>
</dbReference>
<accession>B2YG14</accession>
<evidence type="ECO:0000313" key="3">
    <source>
        <dbReference type="EMBL" id="ACD03496.1"/>
    </source>
</evidence>
<keyword evidence="2" id="KW-1133">Transmembrane helix</keyword>
<keyword evidence="2" id="KW-0812">Transmembrane</keyword>
<sequence>MMKSKYIIVALVVALCSCVVLGQNETDASPESQLESPPLQSESPSQLLESLPQEASSPAPQEPQEAPSQAPSSPAPQEPSSVQEPSPAPQEPPSPPPQEAPSQAPPSPSQEPSPAPPAPHEPAPVLAENHVVAYNEPNPVNELLHFSLPPQPKWEPANHIANLNAESAQLNESSAKDDKGDKEQPSLVKLCMDFLHDNETCHHLYSLCNNEQYLRLTWEVTYRVFFERPFGIVLFVVWTVILCILNFVILFLCTLLKPLRSILLTKIVSDLRRRYYFTNDASELRVVDSNNIKK</sequence>
<reference evidence="3 4" key="1">
    <citation type="journal article" date="2008" name="Virology">
        <title>Sequence analysis of a non-classified, non-occluded DNA virus that causes salivary gland hypertrophy of Musca domestica, MdSGHV.</title>
        <authorList>
            <person name="Garcia-Maruniak A."/>
            <person name="Maruniak J.E."/>
            <person name="Farmerie W."/>
            <person name="Boucias D.G."/>
        </authorList>
    </citation>
    <scope>NUCLEOTIDE SEQUENCE [LARGE SCALE GENOMIC DNA]</scope>
    <source>
        <strain evidence="4">Isolate Musca domestica/United States/Boucias/-</strain>
    </source>
</reference>
<dbReference type="PROSITE" id="PS51257">
    <property type="entry name" value="PROKAR_LIPOPROTEIN"/>
    <property type="match status" value="1"/>
</dbReference>
<dbReference type="EMBL" id="EU522111">
    <property type="protein sequence ID" value="ACD03496.1"/>
    <property type="molecule type" value="Genomic_DNA"/>
</dbReference>
<dbReference type="Proteomes" id="UP000011274">
    <property type="component" value="Segment"/>
</dbReference>
<gene>
    <name evidence="3" type="ORF">MdSGHV037</name>
</gene>
<keyword evidence="4" id="KW-1185">Reference proteome</keyword>
<evidence type="ECO:0000256" key="1">
    <source>
        <dbReference type="SAM" id="MobiDB-lite"/>
    </source>
</evidence>
<evidence type="ECO:0000256" key="2">
    <source>
        <dbReference type="SAM" id="Phobius"/>
    </source>
</evidence>
<feature type="transmembrane region" description="Helical" evidence="2">
    <location>
        <begin position="230"/>
        <end position="256"/>
    </location>
</feature>
<feature type="compositionally biased region" description="Pro residues" evidence="1">
    <location>
        <begin position="86"/>
        <end position="122"/>
    </location>
</feature>
<evidence type="ECO:0000313" key="4">
    <source>
        <dbReference type="Proteomes" id="UP000011274"/>
    </source>
</evidence>
<feature type="region of interest" description="Disordered" evidence="1">
    <location>
        <begin position="25"/>
        <end position="123"/>
    </location>
</feature>
<keyword evidence="2" id="KW-0472">Membrane</keyword>
<dbReference type="GeneID" id="6295395"/>
<feature type="compositionally biased region" description="Low complexity" evidence="1">
    <location>
        <begin position="29"/>
        <end position="72"/>
    </location>
</feature>
<name>B2YG14_MHVB</name>